<dbReference type="Gene3D" id="3.40.50.720">
    <property type="entry name" value="NAD(P)-binding Rossmann-like Domain"/>
    <property type="match status" value="1"/>
</dbReference>
<dbReference type="RefSeq" id="WP_111341377.1">
    <property type="nucleotide sequence ID" value="NZ_JAIWKD010000001.1"/>
</dbReference>
<protein>
    <submittedName>
        <fullName evidence="4">NAD-dependent dehydratase</fullName>
    </submittedName>
</protein>
<dbReference type="AlphaFoldDB" id="A0A8B2NW43"/>
<organism evidence="4 5">
    <name type="scientific">Acuticoccus sediminis</name>
    <dbReference type="NCBI Taxonomy" id="2184697"/>
    <lineage>
        <taxon>Bacteria</taxon>
        <taxon>Pseudomonadati</taxon>
        <taxon>Pseudomonadota</taxon>
        <taxon>Alphaproteobacteria</taxon>
        <taxon>Hyphomicrobiales</taxon>
        <taxon>Amorphaceae</taxon>
        <taxon>Acuticoccus</taxon>
    </lineage>
</organism>
<evidence type="ECO:0000259" key="3">
    <source>
        <dbReference type="Pfam" id="PF01370"/>
    </source>
</evidence>
<evidence type="ECO:0000256" key="1">
    <source>
        <dbReference type="ARBA" id="ARBA00022857"/>
    </source>
</evidence>
<keyword evidence="5" id="KW-1185">Reference proteome</keyword>
<dbReference type="NCBIfam" id="NF043036">
    <property type="entry name" value="ErythonDh"/>
    <property type="match status" value="1"/>
</dbReference>
<gene>
    <name evidence="4" type="ORF">DLJ53_00535</name>
</gene>
<dbReference type="PANTHER" id="PTHR43103">
    <property type="entry name" value="NUCLEOSIDE-DIPHOSPHATE-SUGAR EPIMERASE"/>
    <property type="match status" value="1"/>
</dbReference>
<accession>A0A8B2NW43</accession>
<dbReference type="Gene3D" id="3.90.25.10">
    <property type="entry name" value="UDP-galactose 4-epimerase, domain 1"/>
    <property type="match status" value="1"/>
</dbReference>
<dbReference type="PANTHER" id="PTHR43103:SF3">
    <property type="entry name" value="ADP-L-GLYCERO-D-MANNO-HEPTOSE-6-EPIMERASE"/>
    <property type="match status" value="1"/>
</dbReference>
<dbReference type="Pfam" id="PF01370">
    <property type="entry name" value="Epimerase"/>
    <property type="match status" value="1"/>
</dbReference>
<dbReference type="InterPro" id="IPR001509">
    <property type="entry name" value="Epimerase_deHydtase"/>
</dbReference>
<dbReference type="EMBL" id="QHHQ01000001">
    <property type="protein sequence ID" value="RAI03061.1"/>
    <property type="molecule type" value="Genomic_DNA"/>
</dbReference>
<dbReference type="CDD" id="cd05238">
    <property type="entry name" value="Gne_like_SDR_e"/>
    <property type="match status" value="1"/>
</dbReference>
<reference evidence="4 5" key="1">
    <citation type="submission" date="2018-05" db="EMBL/GenBank/DDBJ databases">
        <title>Acuticoccus sediminis sp. nov., isolated from deep-sea sediment of Indian Ocean.</title>
        <authorList>
            <person name="Liu X."/>
            <person name="Lai Q."/>
            <person name="Du Y."/>
            <person name="Sun F."/>
            <person name="Zhang X."/>
            <person name="Wang S."/>
            <person name="Shao Z."/>
        </authorList>
    </citation>
    <scope>NUCLEOTIDE SEQUENCE [LARGE SCALE GENOMIC DNA]</scope>
    <source>
        <strain evidence="4 5">PTG4-2</strain>
    </source>
</reference>
<proteinExistence type="predicted"/>
<dbReference type="Proteomes" id="UP000249590">
    <property type="component" value="Unassembled WGS sequence"/>
</dbReference>
<dbReference type="InterPro" id="IPR050005">
    <property type="entry name" value="DenD"/>
</dbReference>
<evidence type="ECO:0000313" key="4">
    <source>
        <dbReference type="EMBL" id="RAI03061.1"/>
    </source>
</evidence>
<comment type="caution">
    <text evidence="4">The sequence shown here is derived from an EMBL/GenBank/DDBJ whole genome shotgun (WGS) entry which is preliminary data.</text>
</comment>
<keyword evidence="2" id="KW-0119">Carbohydrate metabolism</keyword>
<dbReference type="GO" id="GO:0016491">
    <property type="term" value="F:oxidoreductase activity"/>
    <property type="evidence" value="ECO:0007669"/>
    <property type="project" value="InterPro"/>
</dbReference>
<feature type="domain" description="NAD-dependent epimerase/dehydratase" evidence="3">
    <location>
        <begin position="3"/>
        <end position="202"/>
    </location>
</feature>
<dbReference type="InterPro" id="IPR036291">
    <property type="entry name" value="NAD(P)-bd_dom_sf"/>
</dbReference>
<dbReference type="OrthoDB" id="9801056at2"/>
<name>A0A8B2NW43_9HYPH</name>
<sequence length="323" mass="34903">MRVLIIGGGGFIGQKIAKALAEKGTLNGKQITHLELADITAPPTVVAPFGVSHHAVDISDKAKCDALFQCQPDVVFHLAAIVSGQAEAEFDTGMRVNLAGTLNVFEAARALGTKPVVVFSSSCAVYGGEIPDQIEDWTTLNPQTSYGAQKAIGELLCTDYSRKGFIDGRAPRLPTITIRPGKPNAAASSFMSSIFREPLQGQTAVCPVQPDYAVWYLSPRKVVENLIKCAEIPAEKFGENRAFALPGRVATIGEMVEAMRKVAGDEPVNRIKWEPDPVILSIVMGWRPHINPQKALALGLTTDDSFEDNVRYFLEDDIQVPAT</sequence>
<keyword evidence="1" id="KW-0521">NADP</keyword>
<dbReference type="SUPFAM" id="SSF51735">
    <property type="entry name" value="NAD(P)-binding Rossmann-fold domains"/>
    <property type="match status" value="1"/>
</dbReference>
<evidence type="ECO:0000256" key="2">
    <source>
        <dbReference type="ARBA" id="ARBA00023277"/>
    </source>
</evidence>
<evidence type="ECO:0000313" key="5">
    <source>
        <dbReference type="Proteomes" id="UP000249590"/>
    </source>
</evidence>